<dbReference type="EMBL" id="JAAFGS010000010">
    <property type="protein sequence ID" value="NGZ77783.1"/>
    <property type="molecule type" value="Genomic_DNA"/>
</dbReference>
<dbReference type="Proteomes" id="UP000800303">
    <property type="component" value="Unassembled WGS sequence"/>
</dbReference>
<accession>A0ABX0FA12</accession>
<evidence type="ECO:0000256" key="2">
    <source>
        <dbReference type="SAM" id="Phobius"/>
    </source>
</evidence>
<feature type="transmembrane region" description="Helical" evidence="2">
    <location>
        <begin position="137"/>
        <end position="157"/>
    </location>
</feature>
<name>A0ABX0FA12_9BACL</name>
<evidence type="ECO:0000256" key="1">
    <source>
        <dbReference type="ARBA" id="ARBA00010792"/>
    </source>
</evidence>
<proteinExistence type="inferred from homology"/>
<keyword evidence="5" id="KW-1185">Reference proteome</keyword>
<gene>
    <name evidence="4" type="ORF">GYN08_21035</name>
</gene>
<evidence type="ECO:0000259" key="3">
    <source>
        <dbReference type="Pfam" id="PF09335"/>
    </source>
</evidence>
<evidence type="ECO:0000313" key="4">
    <source>
        <dbReference type="EMBL" id="NGZ77783.1"/>
    </source>
</evidence>
<organism evidence="4 5">
    <name type="scientific">Saccharibacillus alkalitolerans</name>
    <dbReference type="NCBI Taxonomy" id="2705290"/>
    <lineage>
        <taxon>Bacteria</taxon>
        <taxon>Bacillati</taxon>
        <taxon>Bacillota</taxon>
        <taxon>Bacilli</taxon>
        <taxon>Bacillales</taxon>
        <taxon>Paenibacillaceae</taxon>
        <taxon>Saccharibacillus</taxon>
    </lineage>
</organism>
<keyword evidence="2" id="KW-1133">Transmembrane helix</keyword>
<protein>
    <submittedName>
        <fullName evidence="4">DedA family protein</fullName>
    </submittedName>
</protein>
<keyword evidence="2" id="KW-0812">Transmembrane</keyword>
<comment type="similarity">
    <text evidence="1">Belongs to the DedA family.</text>
</comment>
<feature type="transmembrane region" description="Helical" evidence="2">
    <location>
        <begin position="49"/>
        <end position="71"/>
    </location>
</feature>
<dbReference type="Pfam" id="PF09335">
    <property type="entry name" value="VTT_dom"/>
    <property type="match status" value="1"/>
</dbReference>
<feature type="domain" description="VTT" evidence="3">
    <location>
        <begin position="29"/>
        <end position="155"/>
    </location>
</feature>
<dbReference type="PANTHER" id="PTHR42709">
    <property type="entry name" value="ALKALINE PHOSPHATASE LIKE PROTEIN"/>
    <property type="match status" value="1"/>
</dbReference>
<feature type="transmembrane region" description="Helical" evidence="2">
    <location>
        <begin position="12"/>
        <end position="29"/>
    </location>
</feature>
<dbReference type="InterPro" id="IPR032816">
    <property type="entry name" value="VTT_dom"/>
</dbReference>
<dbReference type="PANTHER" id="PTHR42709:SF9">
    <property type="entry name" value="ALKALINE PHOSPHATASE LIKE PROTEIN"/>
    <property type="match status" value="1"/>
</dbReference>
<reference evidence="4 5" key="1">
    <citation type="submission" date="2020-01" db="EMBL/GenBank/DDBJ databases">
        <title>Polyphasic characterisation and genomic insights into a novel alkali tolerant bacterium VR-M41.</title>
        <authorList>
            <person name="Vemuluri V.R."/>
        </authorList>
    </citation>
    <scope>NUCLEOTIDE SEQUENCE [LARGE SCALE GENOMIC DNA]</scope>
    <source>
        <strain evidence="4 5">VR-M41</strain>
    </source>
</reference>
<evidence type="ECO:0000313" key="5">
    <source>
        <dbReference type="Proteomes" id="UP000800303"/>
    </source>
</evidence>
<dbReference type="RefSeq" id="WP_166278832.1">
    <property type="nucleotide sequence ID" value="NZ_JAAFGS010000010.1"/>
</dbReference>
<comment type="caution">
    <text evidence="4">The sequence shown here is derived from an EMBL/GenBank/DDBJ whole genome shotgun (WGS) entry which is preliminary data.</text>
</comment>
<dbReference type="InterPro" id="IPR051311">
    <property type="entry name" value="DedA_domain"/>
</dbReference>
<sequence length="162" mass="17855">MDAALNFLSDYGYMAVYTLLTLGIVGLPVPDEVLMTSVGYLTSIGTMKLPYALLFSFAGALSGMMISYAIGRQAGRPLLNRYGKWIGLKPSRIARVEGWMSKYGPVSIMFGYFIPGFRHVTCYLCGIGRMSLRKYTLFASIGALLWCTIFIMIGRVLGHASH</sequence>
<keyword evidence="2" id="KW-0472">Membrane</keyword>